<name>A0A8X6PH89_NEPPI</name>
<proteinExistence type="predicted"/>
<comment type="caution">
    <text evidence="2">The sequence shown here is derived from an EMBL/GenBank/DDBJ whole genome shotgun (WGS) entry which is preliminary data.</text>
</comment>
<dbReference type="AlphaFoldDB" id="A0A8X6PH89"/>
<gene>
    <name evidence="2" type="ORF">NPIL_351501</name>
</gene>
<evidence type="ECO:0000313" key="2">
    <source>
        <dbReference type="EMBL" id="GFT71007.1"/>
    </source>
</evidence>
<evidence type="ECO:0000256" key="1">
    <source>
        <dbReference type="SAM" id="MobiDB-lite"/>
    </source>
</evidence>
<evidence type="ECO:0000313" key="3">
    <source>
        <dbReference type="Proteomes" id="UP000887013"/>
    </source>
</evidence>
<keyword evidence="3" id="KW-1185">Reference proteome</keyword>
<reference evidence="2" key="1">
    <citation type="submission" date="2020-08" db="EMBL/GenBank/DDBJ databases">
        <title>Multicomponent nature underlies the extraordinary mechanical properties of spider dragline silk.</title>
        <authorList>
            <person name="Kono N."/>
            <person name="Nakamura H."/>
            <person name="Mori M."/>
            <person name="Yoshida Y."/>
            <person name="Ohtoshi R."/>
            <person name="Malay A.D."/>
            <person name="Moran D.A.P."/>
            <person name="Tomita M."/>
            <person name="Numata K."/>
            <person name="Arakawa K."/>
        </authorList>
    </citation>
    <scope>NUCLEOTIDE SEQUENCE</scope>
</reference>
<accession>A0A8X6PH89</accession>
<organism evidence="2 3">
    <name type="scientific">Nephila pilipes</name>
    <name type="common">Giant wood spider</name>
    <name type="synonym">Nephila maculata</name>
    <dbReference type="NCBI Taxonomy" id="299642"/>
    <lineage>
        <taxon>Eukaryota</taxon>
        <taxon>Metazoa</taxon>
        <taxon>Ecdysozoa</taxon>
        <taxon>Arthropoda</taxon>
        <taxon>Chelicerata</taxon>
        <taxon>Arachnida</taxon>
        <taxon>Araneae</taxon>
        <taxon>Araneomorphae</taxon>
        <taxon>Entelegynae</taxon>
        <taxon>Araneoidea</taxon>
        <taxon>Nephilidae</taxon>
        <taxon>Nephila</taxon>
    </lineage>
</organism>
<dbReference type="Proteomes" id="UP000887013">
    <property type="component" value="Unassembled WGS sequence"/>
</dbReference>
<feature type="compositionally biased region" description="Basic and acidic residues" evidence="1">
    <location>
        <begin position="1"/>
        <end position="11"/>
    </location>
</feature>
<sequence length="81" mass="9221">MTLTEHSEDMTKQATKSENSKGPRSPMKIRATKFGSIKACAKFSAIKFCQGKSCRSIGKSKTTQIRKKQFKLSEEWQDEFL</sequence>
<feature type="region of interest" description="Disordered" evidence="1">
    <location>
        <begin position="1"/>
        <end position="27"/>
    </location>
</feature>
<feature type="compositionally biased region" description="Polar residues" evidence="1">
    <location>
        <begin position="12"/>
        <end position="22"/>
    </location>
</feature>
<protein>
    <submittedName>
        <fullName evidence="2">Uncharacterized protein</fullName>
    </submittedName>
</protein>
<dbReference type="EMBL" id="BMAW01069890">
    <property type="protein sequence ID" value="GFT71007.1"/>
    <property type="molecule type" value="Genomic_DNA"/>
</dbReference>